<feature type="chain" id="PRO_5032787296" evidence="2">
    <location>
        <begin position="34"/>
        <end position="612"/>
    </location>
</feature>
<evidence type="ECO:0000256" key="2">
    <source>
        <dbReference type="SAM" id="SignalP"/>
    </source>
</evidence>
<dbReference type="PANTHER" id="PTHR10362">
    <property type="entry name" value="HISTIDINE AMMONIA-LYASE"/>
    <property type="match status" value="1"/>
</dbReference>
<dbReference type="InterPro" id="IPR001106">
    <property type="entry name" value="Aromatic_Lyase"/>
</dbReference>
<dbReference type="GO" id="GO:0004397">
    <property type="term" value="F:histidine ammonia-lyase activity"/>
    <property type="evidence" value="ECO:0007669"/>
    <property type="project" value="UniProtKB-EC"/>
</dbReference>
<dbReference type="Gene3D" id="1.20.200.10">
    <property type="entry name" value="Fumarase/aspartase (Central domain)"/>
    <property type="match status" value="1"/>
</dbReference>
<comment type="caution">
    <text evidence="3">The sequence shown here is derived from an EMBL/GenBank/DDBJ whole genome shotgun (WGS) entry which is preliminary data.</text>
</comment>
<dbReference type="RefSeq" id="WP_185047475.1">
    <property type="nucleotide sequence ID" value="NZ_BAABIX010000006.1"/>
</dbReference>
<keyword evidence="1 3" id="KW-0456">Lyase</keyword>
<reference evidence="3 4" key="1">
    <citation type="submission" date="2020-08" db="EMBL/GenBank/DDBJ databases">
        <title>Genomic Encyclopedia of Type Strains, Phase IV (KMG-IV): sequencing the most valuable type-strain genomes for metagenomic binning, comparative biology and taxonomic classification.</title>
        <authorList>
            <person name="Goeker M."/>
        </authorList>
    </citation>
    <scope>NUCLEOTIDE SEQUENCE [LARGE SCALE GENOMIC DNA]</scope>
    <source>
        <strain evidence="3 4">DSM 45615</strain>
    </source>
</reference>
<evidence type="ECO:0000313" key="4">
    <source>
        <dbReference type="Proteomes" id="UP000578449"/>
    </source>
</evidence>
<evidence type="ECO:0000256" key="1">
    <source>
        <dbReference type="ARBA" id="ARBA00023239"/>
    </source>
</evidence>
<dbReference type="AlphaFoldDB" id="A0A840NPY5"/>
<dbReference type="PROSITE" id="PS51257">
    <property type="entry name" value="PROKAR_LIPOPROTEIN"/>
    <property type="match status" value="1"/>
</dbReference>
<dbReference type="Gene3D" id="1.10.275.10">
    <property type="entry name" value="Fumarase/aspartase (N-terminal domain)"/>
    <property type="match status" value="1"/>
</dbReference>
<accession>A0A840NPY5</accession>
<protein>
    <submittedName>
        <fullName evidence="3">Histidine ammonia-lyase</fullName>
        <ecNumber evidence="3">4.3.1.3</ecNumber>
    </submittedName>
</protein>
<sequence length="612" mass="65829">MRGYGLLRVAPAKRLIAGGCAALIAGCAPPALAAPADPGTPQPAAPARHRTIADCRDLRIDPPQPADGPVVSLRLDGDSLTVEEAYQVLTTPRLRVRLAPEAVRKMRAFREDAVRLITRQNPPPPRVYGWNQALGPLKDRPIGVEESREFQKRILASHGVATEPVLPGNIARLALVIRANQMARGHMGVRPELPRKLLELVNKGVTPVLPQVGSLGSGDLQPMAVAGLVATGGEGACAGLMRPGRPPRVGPAREILREAGIVPLELEMGEALPIMSGSTVVAAAYLAALHRAEAQADHAEGAFALFMEAIRAEPGSLDARTHAERAIPEQEQVVARLRALLRGSEFMTDRTRRRFNPEDTHRIQDAVSVRAAPHILASLRRNLHHSRQILGKELNASTSNPLLFRDGDGEVEFVMGGNWDGAVMGHGLDALNAGLVDAGVLSQELSARLLSSRWSYGLPANLAGGTVGLNSGMVQLQTVATALIPEMQARAFPSGTLSRPAKDGQEDHNSMAMASLRNLRANQERLDTVLAVQYLMSAQGVDLVIRGIRDGAPPPRLGDGTRRIHAVIRSRIAELENDRNLTRDLHEMTGLVHGDLLLRAVRGTRTEIVSRR</sequence>
<keyword evidence="4" id="KW-1185">Reference proteome</keyword>
<dbReference type="InterPro" id="IPR024083">
    <property type="entry name" value="Fumarase/histidase_N"/>
</dbReference>
<keyword evidence="2" id="KW-0732">Signal</keyword>
<name>A0A840NPY5_9ACTN</name>
<dbReference type="EMBL" id="JACHGN010000001">
    <property type="protein sequence ID" value="MBB5130614.1"/>
    <property type="molecule type" value="Genomic_DNA"/>
</dbReference>
<proteinExistence type="predicted"/>
<dbReference type="Pfam" id="PF00221">
    <property type="entry name" value="Lyase_aromatic"/>
    <property type="match status" value="1"/>
</dbReference>
<gene>
    <name evidence="3" type="ORF">HNP84_000302</name>
</gene>
<dbReference type="InterPro" id="IPR008948">
    <property type="entry name" value="L-Aspartase-like"/>
</dbReference>
<dbReference type="EC" id="4.3.1.3" evidence="3"/>
<dbReference type="SUPFAM" id="SSF48557">
    <property type="entry name" value="L-aspartase-like"/>
    <property type="match status" value="1"/>
</dbReference>
<feature type="signal peptide" evidence="2">
    <location>
        <begin position="1"/>
        <end position="33"/>
    </location>
</feature>
<evidence type="ECO:0000313" key="3">
    <source>
        <dbReference type="EMBL" id="MBB5130614.1"/>
    </source>
</evidence>
<dbReference type="Proteomes" id="UP000578449">
    <property type="component" value="Unassembled WGS sequence"/>
</dbReference>
<organism evidence="3 4">
    <name type="scientific">Thermocatellispora tengchongensis</name>
    <dbReference type="NCBI Taxonomy" id="1073253"/>
    <lineage>
        <taxon>Bacteria</taxon>
        <taxon>Bacillati</taxon>
        <taxon>Actinomycetota</taxon>
        <taxon>Actinomycetes</taxon>
        <taxon>Streptosporangiales</taxon>
        <taxon>Streptosporangiaceae</taxon>
        <taxon>Thermocatellispora</taxon>
    </lineage>
</organism>